<accession>A0ABN8J4F6</accession>
<evidence type="ECO:0000313" key="2">
    <source>
        <dbReference type="Proteomes" id="UP000837857"/>
    </source>
</evidence>
<feature type="non-terminal residue" evidence="1">
    <location>
        <position position="80"/>
    </location>
</feature>
<reference evidence="1" key="1">
    <citation type="submission" date="2022-03" db="EMBL/GenBank/DDBJ databases">
        <authorList>
            <person name="Martin H S."/>
        </authorList>
    </citation>
    <scope>NUCLEOTIDE SEQUENCE</scope>
</reference>
<dbReference type="Proteomes" id="UP000837857">
    <property type="component" value="Chromosome 7"/>
</dbReference>
<evidence type="ECO:0000313" key="1">
    <source>
        <dbReference type="EMBL" id="CAH2073758.1"/>
    </source>
</evidence>
<organism evidence="1 2">
    <name type="scientific">Iphiclides podalirius</name>
    <name type="common">scarce swallowtail</name>
    <dbReference type="NCBI Taxonomy" id="110791"/>
    <lineage>
        <taxon>Eukaryota</taxon>
        <taxon>Metazoa</taxon>
        <taxon>Ecdysozoa</taxon>
        <taxon>Arthropoda</taxon>
        <taxon>Hexapoda</taxon>
        <taxon>Insecta</taxon>
        <taxon>Pterygota</taxon>
        <taxon>Neoptera</taxon>
        <taxon>Endopterygota</taxon>
        <taxon>Lepidoptera</taxon>
        <taxon>Glossata</taxon>
        <taxon>Ditrysia</taxon>
        <taxon>Papilionoidea</taxon>
        <taxon>Papilionidae</taxon>
        <taxon>Papilioninae</taxon>
        <taxon>Iphiclides</taxon>
    </lineage>
</organism>
<dbReference type="EMBL" id="OW152819">
    <property type="protein sequence ID" value="CAH2073758.1"/>
    <property type="molecule type" value="Genomic_DNA"/>
</dbReference>
<proteinExistence type="predicted"/>
<sequence length="80" mass="8764">MGGHYLRLAVGRAEADAMNEHRRIRTKVYVLNVRRDNRLKTAEAGRRADLSGGSMSRGVLARCAAGSESERAASLIAPRR</sequence>
<keyword evidence="2" id="KW-1185">Reference proteome</keyword>
<protein>
    <submittedName>
        <fullName evidence="1">Uncharacterized protein</fullName>
    </submittedName>
</protein>
<name>A0ABN8J4F6_9NEOP</name>
<gene>
    <name evidence="1" type="ORF">IPOD504_LOCUS15776</name>
</gene>